<accession>A0AAJ4XAT4</accession>
<keyword evidence="1" id="KW-0472">Membrane</keyword>
<sequence length="218" mass="25438">MFFFYLTIGLSNVMLLLASLWNIKYHFEFSVPARNLRYFLLFLLGIELVSKLLIYVFSVEKTEFLFNIFVAGELLLLTNFTNSIVSKKSRLSMVYLALFLFLIGAATIHNFIQVVTWMKWIKPISNIIIVFELGRCLLHALKSGFKSNNPGLFQVLFALLLYYFVSTILFLILNQLSNLKIEYAGYLWSINNILSCSLYAVCLYYFFSFRKFTSKSMR</sequence>
<feature type="transmembrane region" description="Helical" evidence="1">
    <location>
        <begin position="35"/>
        <end position="58"/>
    </location>
</feature>
<dbReference type="Proteomes" id="UP000215355">
    <property type="component" value="Chromosome 1"/>
</dbReference>
<dbReference type="KEGG" id="smiz:4412673_01415"/>
<feature type="transmembrane region" description="Helical" evidence="1">
    <location>
        <begin position="6"/>
        <end position="23"/>
    </location>
</feature>
<reference evidence="2 3" key="1">
    <citation type="submission" date="2017-06" db="EMBL/GenBank/DDBJ databases">
        <authorList>
            <consortium name="Pathogen Informatics"/>
        </authorList>
    </citation>
    <scope>NUCLEOTIDE SEQUENCE [LARGE SCALE GENOMIC DNA]</scope>
    <source>
        <strain evidence="2 3">NCTC12149</strain>
    </source>
</reference>
<feature type="transmembrane region" description="Helical" evidence="1">
    <location>
        <begin position="93"/>
        <end position="112"/>
    </location>
</feature>
<proteinExistence type="predicted"/>
<feature type="transmembrane region" description="Helical" evidence="1">
    <location>
        <begin position="185"/>
        <end position="207"/>
    </location>
</feature>
<dbReference type="EMBL" id="LT906468">
    <property type="protein sequence ID" value="SNV47767.1"/>
    <property type="molecule type" value="Genomic_DNA"/>
</dbReference>
<evidence type="ECO:0000256" key="1">
    <source>
        <dbReference type="SAM" id="Phobius"/>
    </source>
</evidence>
<keyword evidence="1" id="KW-0812">Transmembrane</keyword>
<name>A0AAJ4XAT4_9SPHI</name>
<dbReference type="AlphaFoldDB" id="A0AAJ4XAT4"/>
<evidence type="ECO:0000313" key="3">
    <source>
        <dbReference type="Proteomes" id="UP000215355"/>
    </source>
</evidence>
<feature type="transmembrane region" description="Helical" evidence="1">
    <location>
        <begin position="64"/>
        <end position="81"/>
    </location>
</feature>
<evidence type="ECO:0000313" key="2">
    <source>
        <dbReference type="EMBL" id="SNV47767.1"/>
    </source>
</evidence>
<organism evidence="2 3">
    <name type="scientific">Sphingobacterium mizutaii</name>
    <dbReference type="NCBI Taxonomy" id="1010"/>
    <lineage>
        <taxon>Bacteria</taxon>
        <taxon>Pseudomonadati</taxon>
        <taxon>Bacteroidota</taxon>
        <taxon>Sphingobacteriia</taxon>
        <taxon>Sphingobacteriales</taxon>
        <taxon>Sphingobacteriaceae</taxon>
        <taxon>Sphingobacterium</taxon>
    </lineage>
</organism>
<protein>
    <submittedName>
        <fullName evidence="2">Uncharacterized protein</fullName>
    </submittedName>
</protein>
<feature type="transmembrane region" description="Helical" evidence="1">
    <location>
        <begin position="153"/>
        <end position="173"/>
    </location>
</feature>
<keyword evidence="1" id="KW-1133">Transmembrane helix</keyword>
<gene>
    <name evidence="2" type="ORF">SAMEA4412673_01415</name>
</gene>